<keyword evidence="1" id="KW-0378">Hydrolase</keyword>
<gene>
    <name evidence="3" type="ORF">SAMN02910418_00514</name>
</gene>
<proteinExistence type="predicted"/>
<accession>A0A1H3WVH3</accession>
<keyword evidence="4" id="KW-1185">Reference proteome</keyword>
<feature type="domain" description="AB hydrolase-1" evidence="2">
    <location>
        <begin position="44"/>
        <end position="147"/>
    </location>
</feature>
<name>A0A1H3WVH3_9ACTO</name>
<dbReference type="PRINTS" id="PR00412">
    <property type="entry name" value="EPOXHYDRLASE"/>
</dbReference>
<dbReference type="InterPro" id="IPR029058">
    <property type="entry name" value="AB_hydrolase_fold"/>
</dbReference>
<dbReference type="PANTHER" id="PTHR43329">
    <property type="entry name" value="EPOXIDE HYDROLASE"/>
    <property type="match status" value="1"/>
</dbReference>
<evidence type="ECO:0000313" key="4">
    <source>
        <dbReference type="Proteomes" id="UP000199288"/>
    </source>
</evidence>
<dbReference type="InterPro" id="IPR000073">
    <property type="entry name" value="AB_hydrolase_1"/>
</dbReference>
<dbReference type="SUPFAM" id="SSF53474">
    <property type="entry name" value="alpha/beta-Hydrolases"/>
    <property type="match status" value="1"/>
</dbReference>
<dbReference type="EMBL" id="FNQV01000003">
    <property type="protein sequence ID" value="SDZ91156.1"/>
    <property type="molecule type" value="Genomic_DNA"/>
</dbReference>
<sequence>MDVSSSASNLFATGPFSHRFLDANGARLHAVTANLDPDTTPDRVVILLHSYPQHWYAWRHVLAAAPEIGLPIVALDLRGHGASDKPPSQFALPTLAADVAGVISTLGAREAILVGHGLGGVVARGAAARVPESVTRVITVSSPHPATWQLHRSARLRAHLAYLLAPQLPERGHTRGTAVATAITELTEPTSPVRELAASYATDLRSPFAARCVVEQLRWLIRARRRPSGRQFLAELERAYWIVPVTELYGEAEQLFAPASFADDARCVPGGHFLPEENPKPIIAAIVAAATERE</sequence>
<dbReference type="PRINTS" id="PR00111">
    <property type="entry name" value="ABHYDROLASE"/>
</dbReference>
<organism evidence="3 4">
    <name type="scientific">Bowdeniella nasicola</name>
    <dbReference type="NCBI Taxonomy" id="208480"/>
    <lineage>
        <taxon>Bacteria</taxon>
        <taxon>Bacillati</taxon>
        <taxon>Actinomycetota</taxon>
        <taxon>Actinomycetes</taxon>
        <taxon>Actinomycetales</taxon>
        <taxon>Actinomycetaceae</taxon>
        <taxon>Bowdeniella</taxon>
    </lineage>
</organism>
<dbReference type="Proteomes" id="UP000199288">
    <property type="component" value="Unassembled WGS sequence"/>
</dbReference>
<evidence type="ECO:0000256" key="1">
    <source>
        <dbReference type="ARBA" id="ARBA00022801"/>
    </source>
</evidence>
<dbReference type="GO" id="GO:0016787">
    <property type="term" value="F:hydrolase activity"/>
    <property type="evidence" value="ECO:0007669"/>
    <property type="project" value="UniProtKB-KW"/>
</dbReference>
<dbReference type="Pfam" id="PF00561">
    <property type="entry name" value="Abhydrolase_1"/>
    <property type="match status" value="1"/>
</dbReference>
<dbReference type="OrthoDB" id="2987348at2"/>
<protein>
    <submittedName>
        <fullName evidence="3">Pimeloyl-ACP methyl ester carboxylesterase</fullName>
    </submittedName>
</protein>
<dbReference type="AlphaFoldDB" id="A0A1H3WVH3"/>
<dbReference type="InterPro" id="IPR000639">
    <property type="entry name" value="Epox_hydrolase-like"/>
</dbReference>
<evidence type="ECO:0000313" key="3">
    <source>
        <dbReference type="EMBL" id="SDZ91156.1"/>
    </source>
</evidence>
<evidence type="ECO:0000259" key="2">
    <source>
        <dbReference type="Pfam" id="PF00561"/>
    </source>
</evidence>
<reference evidence="4" key="1">
    <citation type="submission" date="2016-10" db="EMBL/GenBank/DDBJ databases">
        <authorList>
            <person name="Varghese N."/>
            <person name="Submissions S."/>
        </authorList>
    </citation>
    <scope>NUCLEOTIDE SEQUENCE [LARGE SCALE GENOMIC DNA]</scope>
    <source>
        <strain evidence="4">KPR-1</strain>
    </source>
</reference>
<dbReference type="Gene3D" id="3.40.50.1820">
    <property type="entry name" value="alpha/beta hydrolase"/>
    <property type="match status" value="1"/>
</dbReference>